<dbReference type="InterPro" id="IPR009971">
    <property type="entry name" value="DUF1496"/>
</dbReference>
<comment type="caution">
    <text evidence="3">The sequence shown here is derived from an EMBL/GenBank/DDBJ whole genome shotgun (WGS) entry which is preliminary data.</text>
</comment>
<protein>
    <submittedName>
        <fullName evidence="3">Uncharacterized protein</fullName>
    </submittedName>
</protein>
<dbReference type="AlphaFoldDB" id="A0A242MVC6"/>
<feature type="chain" id="PRO_5012128037" evidence="2">
    <location>
        <begin position="20"/>
        <end position="87"/>
    </location>
</feature>
<proteinExistence type="predicted"/>
<organism evidence="3 4">
    <name type="scientific">Caballeronia sordidicola</name>
    <name type="common">Burkholderia sordidicola</name>
    <dbReference type="NCBI Taxonomy" id="196367"/>
    <lineage>
        <taxon>Bacteria</taxon>
        <taxon>Pseudomonadati</taxon>
        <taxon>Pseudomonadota</taxon>
        <taxon>Betaproteobacteria</taxon>
        <taxon>Burkholderiales</taxon>
        <taxon>Burkholderiaceae</taxon>
        <taxon>Caballeronia</taxon>
    </lineage>
</organism>
<feature type="signal peptide" evidence="2">
    <location>
        <begin position="1"/>
        <end position="19"/>
    </location>
</feature>
<dbReference type="Proteomes" id="UP000195221">
    <property type="component" value="Unassembled WGS sequence"/>
</dbReference>
<dbReference type="EMBL" id="NBTZ01000050">
    <property type="protein sequence ID" value="OTP75399.1"/>
    <property type="molecule type" value="Genomic_DNA"/>
</dbReference>
<feature type="region of interest" description="Disordered" evidence="1">
    <location>
        <begin position="64"/>
        <end position="87"/>
    </location>
</feature>
<reference evidence="3 4" key="1">
    <citation type="submission" date="2017-03" db="EMBL/GenBank/DDBJ databases">
        <title>Genome analysis of strain PAMC 26577.</title>
        <authorList>
            <person name="Oh H.-M."/>
            <person name="Yang J.-A."/>
        </authorList>
    </citation>
    <scope>NUCLEOTIDE SEQUENCE [LARGE SCALE GENOMIC DNA]</scope>
    <source>
        <strain evidence="3 4">PAMC 26577</strain>
    </source>
</reference>
<evidence type="ECO:0000256" key="1">
    <source>
        <dbReference type="SAM" id="MobiDB-lite"/>
    </source>
</evidence>
<accession>A0A242MVC6</accession>
<dbReference type="RefSeq" id="WP_075357342.1">
    <property type="nucleotide sequence ID" value="NZ_MSRG01000009.1"/>
</dbReference>
<gene>
    <name evidence="3" type="ORF">PAMC26577_13320</name>
</gene>
<feature type="compositionally biased region" description="Polar residues" evidence="1">
    <location>
        <begin position="75"/>
        <end position="87"/>
    </location>
</feature>
<keyword evidence="2" id="KW-0732">Signal</keyword>
<evidence type="ECO:0000256" key="2">
    <source>
        <dbReference type="SAM" id="SignalP"/>
    </source>
</evidence>
<dbReference type="Pfam" id="PF07383">
    <property type="entry name" value="DUF1496"/>
    <property type="match status" value="1"/>
</dbReference>
<evidence type="ECO:0000313" key="4">
    <source>
        <dbReference type="Proteomes" id="UP000195221"/>
    </source>
</evidence>
<name>A0A242MVC6_CABSO</name>
<evidence type="ECO:0000313" key="3">
    <source>
        <dbReference type="EMBL" id="OTP75399.1"/>
    </source>
</evidence>
<sequence>MKNVLSVVVAFGLSNAAIAQSQPDAQLTQQQVAGQLQNNEAYCVYDNRLYSLGAKHEGQVCVPNKPFGDEHNPPQWVSSQQAARGNY</sequence>